<feature type="transmembrane region" description="Helical" evidence="2">
    <location>
        <begin position="101"/>
        <end position="121"/>
    </location>
</feature>
<proteinExistence type="predicted"/>
<keyword evidence="2" id="KW-0812">Transmembrane</keyword>
<feature type="transmembrane region" description="Helical" evidence="2">
    <location>
        <begin position="167"/>
        <end position="192"/>
    </location>
</feature>
<gene>
    <name evidence="3" type="ORF">C1SCF055_LOCUS16269</name>
</gene>
<evidence type="ECO:0000313" key="4">
    <source>
        <dbReference type="EMBL" id="CAL1142552.1"/>
    </source>
</evidence>
<dbReference type="OrthoDB" id="10259742at2759"/>
<reference evidence="3" key="1">
    <citation type="submission" date="2022-10" db="EMBL/GenBank/DDBJ databases">
        <authorList>
            <person name="Chen Y."/>
            <person name="Dougan E. K."/>
            <person name="Chan C."/>
            <person name="Rhodes N."/>
            <person name="Thang M."/>
        </authorList>
    </citation>
    <scope>NUCLEOTIDE SEQUENCE</scope>
</reference>
<keyword evidence="2" id="KW-1133">Transmembrane helix</keyword>
<feature type="transmembrane region" description="Helical" evidence="2">
    <location>
        <begin position="252"/>
        <end position="270"/>
    </location>
</feature>
<dbReference type="EMBL" id="CAMXCT030001340">
    <property type="protein sequence ID" value="CAL4776489.1"/>
    <property type="molecule type" value="Genomic_DNA"/>
</dbReference>
<feature type="transmembrane region" description="Helical" evidence="2">
    <location>
        <begin position="213"/>
        <end position="240"/>
    </location>
</feature>
<keyword evidence="5" id="KW-1185">Reference proteome</keyword>
<dbReference type="Proteomes" id="UP001152797">
    <property type="component" value="Unassembled WGS sequence"/>
</dbReference>
<feature type="region of interest" description="Disordered" evidence="1">
    <location>
        <begin position="286"/>
        <end position="312"/>
    </location>
</feature>
<evidence type="ECO:0000256" key="2">
    <source>
        <dbReference type="SAM" id="Phobius"/>
    </source>
</evidence>
<protein>
    <submittedName>
        <fullName evidence="3">Uncharacterized protein</fullName>
    </submittedName>
</protein>
<evidence type="ECO:0000256" key="1">
    <source>
        <dbReference type="SAM" id="MobiDB-lite"/>
    </source>
</evidence>
<comment type="caution">
    <text evidence="3">The sequence shown here is derived from an EMBL/GenBank/DDBJ whole genome shotgun (WGS) entry which is preliminary data.</text>
</comment>
<name>A0A9P1CBK6_9DINO</name>
<dbReference type="EMBL" id="CAMXCT020001340">
    <property type="protein sequence ID" value="CAL1142552.1"/>
    <property type="molecule type" value="Genomic_DNA"/>
</dbReference>
<keyword evidence="2" id="KW-0472">Membrane</keyword>
<reference evidence="4" key="2">
    <citation type="submission" date="2024-04" db="EMBL/GenBank/DDBJ databases">
        <authorList>
            <person name="Chen Y."/>
            <person name="Shah S."/>
            <person name="Dougan E. K."/>
            <person name="Thang M."/>
            <person name="Chan C."/>
        </authorList>
    </citation>
    <scope>NUCLEOTIDE SEQUENCE [LARGE SCALE GENOMIC DNA]</scope>
</reference>
<evidence type="ECO:0000313" key="5">
    <source>
        <dbReference type="Proteomes" id="UP001152797"/>
    </source>
</evidence>
<feature type="transmembrane region" description="Helical" evidence="2">
    <location>
        <begin position="128"/>
        <end position="147"/>
    </location>
</feature>
<dbReference type="EMBL" id="CAMXCT010001340">
    <property type="protein sequence ID" value="CAI3989177.1"/>
    <property type="molecule type" value="Genomic_DNA"/>
</dbReference>
<evidence type="ECO:0000313" key="3">
    <source>
        <dbReference type="EMBL" id="CAI3989177.1"/>
    </source>
</evidence>
<organism evidence="3">
    <name type="scientific">Cladocopium goreaui</name>
    <dbReference type="NCBI Taxonomy" id="2562237"/>
    <lineage>
        <taxon>Eukaryota</taxon>
        <taxon>Sar</taxon>
        <taxon>Alveolata</taxon>
        <taxon>Dinophyceae</taxon>
        <taxon>Suessiales</taxon>
        <taxon>Symbiodiniaceae</taxon>
        <taxon>Cladocopium</taxon>
    </lineage>
</organism>
<feature type="transmembrane region" description="Helical" evidence="2">
    <location>
        <begin position="38"/>
        <end position="54"/>
    </location>
</feature>
<feature type="transmembrane region" description="Helical" evidence="2">
    <location>
        <begin position="6"/>
        <end position="26"/>
    </location>
</feature>
<accession>A0A9P1CBK6</accession>
<dbReference type="AlphaFoldDB" id="A0A9P1CBK6"/>
<sequence length="352" mass="39873">MAVIGHWVASFLLCYLVPQASVTLLCKMAMMSDFTCGFLLLAKVEGVAVFPWYLSTPPPAANATIQYWKESGQWLPGVDETASQGFLGFAALFPMYLDIPYSHSVLGMAIIGLLVAIIAWLRYGIGFAYAMAIFLAAISHPVLDMFFHDAYVLAGNRAVSRVTVNFWQIYYMEPVAFLLECCLAYGGYCLWWSTRKARGSDEVAKKIAYYKRMFWTISLSHNMASFYIVSPLTIFTMYKYFPAQQFATNDCYWGYAVFAFTMWSWTMALYPLHQLQQLTTVATEKVPSPEDDGKLRPASPETEALELGGQEAQERNQEALRQQLRAMRTGDDAVAYFTRWLEKIGPFLLSMF</sequence>